<comment type="caution">
    <text evidence="3">The sequence shown here is derived from an EMBL/GenBank/DDBJ whole genome shotgun (WGS) entry which is preliminary data.</text>
</comment>
<feature type="transmembrane region" description="Helical" evidence="2">
    <location>
        <begin position="291"/>
        <end position="309"/>
    </location>
</feature>
<keyword evidence="3" id="KW-0645">Protease</keyword>
<evidence type="ECO:0000256" key="1">
    <source>
        <dbReference type="SAM" id="MobiDB-lite"/>
    </source>
</evidence>
<protein>
    <submittedName>
        <fullName evidence="3">PrsW family intramembrane metalloprotease</fullName>
    </submittedName>
</protein>
<keyword evidence="3" id="KW-0482">Metalloprotease</keyword>
<feature type="transmembrane region" description="Helical" evidence="2">
    <location>
        <begin position="236"/>
        <end position="255"/>
    </location>
</feature>
<keyword evidence="2" id="KW-0472">Membrane</keyword>
<dbReference type="InterPro" id="IPR026898">
    <property type="entry name" value="PrsW"/>
</dbReference>
<dbReference type="EMBL" id="JBHSFQ010000024">
    <property type="protein sequence ID" value="MFC4564469.1"/>
    <property type="molecule type" value="Genomic_DNA"/>
</dbReference>
<dbReference type="GO" id="GO:0008237">
    <property type="term" value="F:metallopeptidase activity"/>
    <property type="evidence" value="ECO:0007669"/>
    <property type="project" value="UniProtKB-KW"/>
</dbReference>
<reference evidence="4" key="1">
    <citation type="journal article" date="2019" name="Int. J. Syst. Evol. Microbiol.">
        <title>The Global Catalogue of Microorganisms (GCM) 10K type strain sequencing project: providing services to taxonomists for standard genome sequencing and annotation.</title>
        <authorList>
            <consortium name="The Broad Institute Genomics Platform"/>
            <consortium name="The Broad Institute Genome Sequencing Center for Infectious Disease"/>
            <person name="Wu L."/>
            <person name="Ma J."/>
        </authorList>
    </citation>
    <scope>NUCLEOTIDE SEQUENCE [LARGE SCALE GENOMIC DNA]</scope>
    <source>
        <strain evidence="4">XZYJ18</strain>
    </source>
</reference>
<keyword evidence="3" id="KW-0378">Hydrolase</keyword>
<dbReference type="PANTHER" id="PTHR36844:SF1">
    <property type="entry name" value="PROTEASE PRSW"/>
    <property type="match status" value="1"/>
</dbReference>
<evidence type="ECO:0000256" key="2">
    <source>
        <dbReference type="SAM" id="Phobius"/>
    </source>
</evidence>
<keyword evidence="4" id="KW-1185">Reference proteome</keyword>
<feature type="transmembrane region" description="Helical" evidence="2">
    <location>
        <begin position="262"/>
        <end position="279"/>
    </location>
</feature>
<evidence type="ECO:0000313" key="4">
    <source>
        <dbReference type="Proteomes" id="UP001595923"/>
    </source>
</evidence>
<proteinExistence type="predicted"/>
<dbReference type="PANTHER" id="PTHR36844">
    <property type="entry name" value="PROTEASE PRSW"/>
    <property type="match status" value="1"/>
</dbReference>
<name>A0ABV9E2Q3_9ACTN</name>
<sequence>MSRHERPYEPGPARTGAHERPGAGPRHGGLHPGHPLLHGVPRSQRGRAVWTVFGVLCAAGVISILVSFGAQMRVFPGETMLSLLLLAVSVAIGFALLRRIRPVWSPPRGLSAACVLWGATAATGAALLANNGVHGMLSKTAGLPFTSLWGAALSAPVNEELLKLCGLALIALAAPRAFRGPMDGFVFGALVGLGFQVMENLTYALNLVVQQGATAGAGSVILSFAARVLLTGWGSHWAMTAVAGAGFGLIAAAAGRAPARRLVPAVLLILLAVAMHWFFNAPLLAATTGGTLFASLLNFVIAVVVYFTVRHAYRHRMMRAFAGDVAAGRMSEADAMTLMRRGSRRKALRGSVGPDRSMAAALQSERLARAEPVAAGQQPPPPSG</sequence>
<feature type="transmembrane region" description="Helical" evidence="2">
    <location>
        <begin position="48"/>
        <end position="68"/>
    </location>
</feature>
<keyword evidence="2" id="KW-0812">Transmembrane</keyword>
<feature type="transmembrane region" description="Helical" evidence="2">
    <location>
        <begin position="80"/>
        <end position="97"/>
    </location>
</feature>
<keyword evidence="2" id="KW-1133">Transmembrane helix</keyword>
<feature type="transmembrane region" description="Helical" evidence="2">
    <location>
        <begin position="109"/>
        <end position="129"/>
    </location>
</feature>
<organism evidence="3 4">
    <name type="scientific">Nocardiopsis mangrovi</name>
    <dbReference type="NCBI Taxonomy" id="1179818"/>
    <lineage>
        <taxon>Bacteria</taxon>
        <taxon>Bacillati</taxon>
        <taxon>Actinomycetota</taxon>
        <taxon>Actinomycetes</taxon>
        <taxon>Streptosporangiales</taxon>
        <taxon>Nocardiopsidaceae</taxon>
        <taxon>Nocardiopsis</taxon>
    </lineage>
</organism>
<gene>
    <name evidence="3" type="ORF">ACFO4E_21630</name>
</gene>
<feature type="region of interest" description="Disordered" evidence="1">
    <location>
        <begin position="1"/>
        <end position="37"/>
    </location>
</feature>
<dbReference type="Pfam" id="PF13367">
    <property type="entry name" value="PrsW-protease"/>
    <property type="match status" value="1"/>
</dbReference>
<dbReference type="Proteomes" id="UP001595923">
    <property type="component" value="Unassembled WGS sequence"/>
</dbReference>
<accession>A0ABV9E2Q3</accession>
<dbReference type="RefSeq" id="WP_378577597.1">
    <property type="nucleotide sequence ID" value="NZ_JBHSFQ010000024.1"/>
</dbReference>
<evidence type="ECO:0000313" key="3">
    <source>
        <dbReference type="EMBL" id="MFC4564469.1"/>
    </source>
</evidence>